<accession>A0AAU8ATW3</accession>
<feature type="transmembrane region" description="Helical" evidence="1">
    <location>
        <begin position="27"/>
        <end position="47"/>
    </location>
</feature>
<name>A0AAU8ATW3_9VIRU</name>
<dbReference type="EMBL" id="PP511812">
    <property type="protein sequence ID" value="XCD07800.1"/>
    <property type="molecule type" value="Genomic_DNA"/>
</dbReference>
<dbReference type="EMBL" id="PP511345">
    <property type="protein sequence ID" value="XCD03346.1"/>
    <property type="molecule type" value="Genomic_DNA"/>
</dbReference>
<evidence type="ECO:0000256" key="1">
    <source>
        <dbReference type="SAM" id="Phobius"/>
    </source>
</evidence>
<reference evidence="2" key="1">
    <citation type="submission" date="2024-03" db="EMBL/GenBank/DDBJ databases">
        <title>Diverse circular DNA viruses in blood, oral, and fecal samples of captive lemurs.</title>
        <authorList>
            <person name="Paietta E.N."/>
            <person name="Kraberger S."/>
            <person name="Lund M.C."/>
            <person name="Custer J.M."/>
            <person name="Vargas K.M."/>
            <person name="Ehmke E.E."/>
            <person name="Yoder A.D."/>
            <person name="Varsani A."/>
        </authorList>
    </citation>
    <scope>NUCLEOTIDE SEQUENCE</scope>
    <source>
        <strain evidence="2">Duke_18_52</strain>
        <strain evidence="3">Duke_28FS_73</strain>
    </source>
</reference>
<proteinExistence type="predicted"/>
<evidence type="ECO:0000313" key="3">
    <source>
        <dbReference type="EMBL" id="XCD07800.1"/>
    </source>
</evidence>
<keyword evidence="1" id="KW-0812">Transmembrane</keyword>
<keyword evidence="1" id="KW-0472">Membrane</keyword>
<protein>
    <submittedName>
        <fullName evidence="2">Uncharacterized protein</fullName>
    </submittedName>
</protein>
<organism evidence="2">
    <name type="scientific">Dulem virus 194</name>
    <dbReference type="NCBI Taxonomy" id="3145671"/>
    <lineage>
        <taxon>Viruses</taxon>
        <taxon>Monodnaviria</taxon>
        <taxon>Sangervirae</taxon>
        <taxon>Phixviricota</taxon>
        <taxon>Malgrandaviricetes</taxon>
        <taxon>Petitvirales</taxon>
        <taxon>Microviridae</taxon>
        <taxon>Microvirus</taxon>
    </lineage>
</organism>
<sequence>MLQKALQALVLFLSEFVINHPRVVCSIVGVLCAVALLACVVSINLLIGG</sequence>
<keyword evidence="1" id="KW-1133">Transmembrane helix</keyword>
<evidence type="ECO:0000313" key="2">
    <source>
        <dbReference type="EMBL" id="XCD03346.1"/>
    </source>
</evidence>